<dbReference type="PROSITE" id="PS50961">
    <property type="entry name" value="HTH_LA"/>
    <property type="match status" value="1"/>
</dbReference>
<dbReference type="InterPro" id="IPR036390">
    <property type="entry name" value="WH_DNA-bd_sf"/>
</dbReference>
<evidence type="ECO:0000313" key="6">
    <source>
        <dbReference type="Proteomes" id="UP001454036"/>
    </source>
</evidence>
<protein>
    <submittedName>
        <fullName evidence="5">RNA metabolism protein</fullName>
    </submittedName>
</protein>
<dbReference type="InterPro" id="IPR006630">
    <property type="entry name" value="La_HTH"/>
</dbReference>
<dbReference type="Gene3D" id="1.10.10.10">
    <property type="entry name" value="Winged helix-like DNA-binding domain superfamily/Winged helix DNA-binding domain"/>
    <property type="match status" value="1"/>
</dbReference>
<proteinExistence type="predicted"/>
<sequence length="334" mass="36871">MIMEDGGEKAVWKKVVNEVSPLMGVAAWPALCESTKAASQGTGNNTNTNPSSYTPAARRRGTVANPNNNMTTNGGFSSENPQRGGSHQQRGTGGPHPRGNALHYPNHGNQHRNPHRRGAHMQPQRGSSRPFVRGPPHPTTSYVPPLFPVHPSFATPMVYPSPEVFYIPGSYPDPFRAGPMLPPMGPLFYSFVDPLLQTKIVNQIEYYFSTENLVGDTYLRKNMDEQGWVSIKLIAGFKKVSQLTDNVQLILAALQASRLVEVEGEKLRRRDDWERWILPPAVQHTDVSSPHSVDSSGQERLAVQLQNVALDESSVRNVDHGNHSGRSSPGEFNR</sequence>
<dbReference type="InterPro" id="IPR045180">
    <property type="entry name" value="La_dom_prot"/>
</dbReference>
<dbReference type="EMBL" id="BAABME010003540">
    <property type="protein sequence ID" value="GAA0159181.1"/>
    <property type="molecule type" value="Genomic_DNA"/>
</dbReference>
<dbReference type="SMART" id="SM00715">
    <property type="entry name" value="LA"/>
    <property type="match status" value="1"/>
</dbReference>
<dbReference type="FunFam" id="1.10.10.10:FF:000131">
    <property type="entry name" value="la-related protein 1B isoform X2"/>
    <property type="match status" value="1"/>
</dbReference>
<dbReference type="InterPro" id="IPR036388">
    <property type="entry name" value="WH-like_DNA-bd_sf"/>
</dbReference>
<evidence type="ECO:0000313" key="5">
    <source>
        <dbReference type="EMBL" id="GAA0159181.1"/>
    </source>
</evidence>
<feature type="compositionally biased region" description="Basic and acidic residues" evidence="3">
    <location>
        <begin position="313"/>
        <end position="322"/>
    </location>
</feature>
<feature type="compositionally biased region" description="Polar residues" evidence="3">
    <location>
        <begin position="64"/>
        <end position="90"/>
    </location>
</feature>
<feature type="domain" description="HTH La-type RNA-binding" evidence="4">
    <location>
        <begin position="190"/>
        <end position="279"/>
    </location>
</feature>
<feature type="compositionally biased region" description="Basic residues" evidence="3">
    <location>
        <begin position="109"/>
        <end position="119"/>
    </location>
</feature>
<dbReference type="SUPFAM" id="SSF46785">
    <property type="entry name" value="Winged helix' DNA-binding domain"/>
    <property type="match status" value="1"/>
</dbReference>
<evidence type="ECO:0000256" key="2">
    <source>
        <dbReference type="PROSITE-ProRule" id="PRU00332"/>
    </source>
</evidence>
<comment type="caution">
    <text evidence="5">The sequence shown here is derived from an EMBL/GenBank/DDBJ whole genome shotgun (WGS) entry which is preliminary data.</text>
</comment>
<dbReference type="GO" id="GO:0003723">
    <property type="term" value="F:RNA binding"/>
    <property type="evidence" value="ECO:0007669"/>
    <property type="project" value="UniProtKB-UniRule"/>
</dbReference>
<accession>A0AAV3Q7L0</accession>
<dbReference type="AlphaFoldDB" id="A0AAV3Q7L0"/>
<gene>
    <name evidence="5" type="ORF">LIER_16019</name>
</gene>
<name>A0AAV3Q7L0_LITER</name>
<keyword evidence="6" id="KW-1185">Reference proteome</keyword>
<dbReference type="GO" id="GO:0005737">
    <property type="term" value="C:cytoplasm"/>
    <property type="evidence" value="ECO:0007669"/>
    <property type="project" value="UniProtKB-ARBA"/>
</dbReference>
<evidence type="ECO:0000256" key="1">
    <source>
        <dbReference type="ARBA" id="ARBA00022884"/>
    </source>
</evidence>
<dbReference type="Proteomes" id="UP001454036">
    <property type="component" value="Unassembled WGS sequence"/>
</dbReference>
<evidence type="ECO:0000256" key="3">
    <source>
        <dbReference type="SAM" id="MobiDB-lite"/>
    </source>
</evidence>
<dbReference type="PANTHER" id="PTHR22792">
    <property type="entry name" value="LUPUS LA PROTEIN-RELATED"/>
    <property type="match status" value="1"/>
</dbReference>
<feature type="region of interest" description="Disordered" evidence="3">
    <location>
        <begin position="313"/>
        <end position="334"/>
    </location>
</feature>
<dbReference type="CDD" id="cd07323">
    <property type="entry name" value="LAM"/>
    <property type="match status" value="1"/>
</dbReference>
<organism evidence="5 6">
    <name type="scientific">Lithospermum erythrorhizon</name>
    <name type="common">Purple gromwell</name>
    <name type="synonym">Lithospermum officinale var. erythrorhizon</name>
    <dbReference type="NCBI Taxonomy" id="34254"/>
    <lineage>
        <taxon>Eukaryota</taxon>
        <taxon>Viridiplantae</taxon>
        <taxon>Streptophyta</taxon>
        <taxon>Embryophyta</taxon>
        <taxon>Tracheophyta</taxon>
        <taxon>Spermatophyta</taxon>
        <taxon>Magnoliopsida</taxon>
        <taxon>eudicotyledons</taxon>
        <taxon>Gunneridae</taxon>
        <taxon>Pentapetalae</taxon>
        <taxon>asterids</taxon>
        <taxon>lamiids</taxon>
        <taxon>Boraginales</taxon>
        <taxon>Boraginaceae</taxon>
        <taxon>Boraginoideae</taxon>
        <taxon>Lithospermeae</taxon>
        <taxon>Lithospermum</taxon>
    </lineage>
</organism>
<dbReference type="Pfam" id="PF05383">
    <property type="entry name" value="La"/>
    <property type="match status" value="1"/>
</dbReference>
<reference evidence="5 6" key="1">
    <citation type="submission" date="2024-01" db="EMBL/GenBank/DDBJ databases">
        <title>The complete chloroplast genome sequence of Lithospermum erythrorhizon: insights into the phylogenetic relationship among Boraginaceae species and the maternal lineages of purple gromwells.</title>
        <authorList>
            <person name="Okada T."/>
            <person name="Watanabe K."/>
        </authorList>
    </citation>
    <scope>NUCLEOTIDE SEQUENCE [LARGE SCALE GENOMIC DNA]</scope>
</reference>
<evidence type="ECO:0000259" key="4">
    <source>
        <dbReference type="PROSITE" id="PS50961"/>
    </source>
</evidence>
<keyword evidence="1 2" id="KW-0694">RNA-binding</keyword>
<dbReference type="PANTHER" id="PTHR22792:SF132">
    <property type="entry name" value="LA-RELATED PROTEIN 1"/>
    <property type="match status" value="1"/>
</dbReference>
<feature type="region of interest" description="Disordered" evidence="3">
    <location>
        <begin position="37"/>
        <end position="135"/>
    </location>
</feature>